<name>A0A554A1V6_9BACI</name>
<dbReference type="Gene3D" id="2.40.50.120">
    <property type="match status" value="1"/>
</dbReference>
<organism evidence="2 3">
    <name type="scientific">Alkalicoccobacillus porphyridii</name>
    <dbReference type="NCBI Taxonomy" id="2597270"/>
    <lineage>
        <taxon>Bacteria</taxon>
        <taxon>Bacillati</taxon>
        <taxon>Bacillota</taxon>
        <taxon>Bacilli</taxon>
        <taxon>Bacillales</taxon>
        <taxon>Bacillaceae</taxon>
        <taxon>Alkalicoccobacillus</taxon>
    </lineage>
</organism>
<keyword evidence="1" id="KW-1133">Transmembrane helix</keyword>
<evidence type="ECO:0000313" key="2">
    <source>
        <dbReference type="EMBL" id="TSB47659.1"/>
    </source>
</evidence>
<feature type="transmembrane region" description="Helical" evidence="1">
    <location>
        <begin position="139"/>
        <end position="160"/>
    </location>
</feature>
<protein>
    <submittedName>
        <fullName evidence="2">Uncharacterized protein</fullName>
    </submittedName>
</protein>
<dbReference type="AlphaFoldDB" id="A0A554A1V6"/>
<proteinExistence type="predicted"/>
<evidence type="ECO:0000256" key="1">
    <source>
        <dbReference type="SAM" id="Phobius"/>
    </source>
</evidence>
<dbReference type="Proteomes" id="UP000318521">
    <property type="component" value="Unassembled WGS sequence"/>
</dbReference>
<reference evidence="2 3" key="1">
    <citation type="submission" date="2019-07" db="EMBL/GenBank/DDBJ databases">
        <authorList>
            <person name="Park Y.J."/>
            <person name="Jeong S.E."/>
            <person name="Jung H.S."/>
        </authorList>
    </citation>
    <scope>NUCLEOTIDE SEQUENCE [LARGE SCALE GENOMIC DNA]</scope>
    <source>
        <strain evidence="3">P16(2019)</strain>
    </source>
</reference>
<keyword evidence="1" id="KW-0472">Membrane</keyword>
<evidence type="ECO:0000313" key="3">
    <source>
        <dbReference type="Proteomes" id="UP000318521"/>
    </source>
</evidence>
<dbReference type="EMBL" id="VLXZ01000002">
    <property type="protein sequence ID" value="TSB47659.1"/>
    <property type="molecule type" value="Genomic_DNA"/>
</dbReference>
<accession>A0A554A1V6</accession>
<comment type="caution">
    <text evidence="2">The sequence shown here is derived from an EMBL/GenBank/DDBJ whole genome shotgun (WGS) entry which is preliminary data.</text>
</comment>
<dbReference type="InterPro" id="IPR008993">
    <property type="entry name" value="TIMP-like_OB-fold"/>
</dbReference>
<dbReference type="OrthoDB" id="8221747at2"/>
<keyword evidence="3" id="KW-1185">Reference proteome</keyword>
<dbReference type="RefSeq" id="WP_143847109.1">
    <property type="nucleotide sequence ID" value="NZ_VLXZ01000002.1"/>
</dbReference>
<sequence>MLYRSSVCAIVIISVILSAFFIANPNHTYALSCAEVALAEEAFDRSAAVFSGRVTENNSYTYTFEVDEVYKGSPNHTVKLKGSHWDEEYFDTNERLLIYAQEKNLTSYTIGLCGRSGNFSDLKEDVQGMTSTTPEPDPFLSAPIWASIFIAGAGLSLLLFKRIRKKG</sequence>
<keyword evidence="1" id="KW-0812">Transmembrane</keyword>
<gene>
    <name evidence="2" type="ORF">FN960_03820</name>
</gene>
<dbReference type="SUPFAM" id="SSF50242">
    <property type="entry name" value="TIMP-like"/>
    <property type="match status" value="1"/>
</dbReference>